<name>A0A151Z4F5_TIELA</name>
<feature type="compositionally biased region" description="Low complexity" evidence="2">
    <location>
        <begin position="509"/>
        <end position="529"/>
    </location>
</feature>
<feature type="compositionally biased region" description="Basic and acidic residues" evidence="2">
    <location>
        <begin position="607"/>
        <end position="653"/>
    </location>
</feature>
<feature type="region of interest" description="Disordered" evidence="2">
    <location>
        <begin position="561"/>
        <end position="581"/>
    </location>
</feature>
<evidence type="ECO:0000313" key="4">
    <source>
        <dbReference type="Proteomes" id="UP000076078"/>
    </source>
</evidence>
<keyword evidence="1" id="KW-0175">Coiled coil</keyword>
<feature type="region of interest" description="Disordered" evidence="2">
    <location>
        <begin position="501"/>
        <end position="529"/>
    </location>
</feature>
<feature type="compositionally biased region" description="Polar residues" evidence="2">
    <location>
        <begin position="409"/>
        <end position="424"/>
    </location>
</feature>
<feature type="compositionally biased region" description="Low complexity" evidence="2">
    <location>
        <begin position="682"/>
        <end position="695"/>
    </location>
</feature>
<dbReference type="InParanoid" id="A0A151Z4F5"/>
<dbReference type="AlphaFoldDB" id="A0A151Z4F5"/>
<feature type="compositionally biased region" description="Polar residues" evidence="2">
    <location>
        <begin position="665"/>
        <end position="676"/>
    </location>
</feature>
<dbReference type="OrthoDB" id="21331at2759"/>
<feature type="compositionally biased region" description="Low complexity" evidence="2">
    <location>
        <begin position="654"/>
        <end position="664"/>
    </location>
</feature>
<dbReference type="Proteomes" id="UP000076078">
    <property type="component" value="Unassembled WGS sequence"/>
</dbReference>
<feature type="compositionally biased region" description="Acidic residues" evidence="2">
    <location>
        <begin position="28"/>
        <end position="57"/>
    </location>
</feature>
<comment type="caution">
    <text evidence="3">The sequence shown here is derived from an EMBL/GenBank/DDBJ whole genome shotgun (WGS) entry which is preliminary data.</text>
</comment>
<gene>
    <name evidence="3" type="ORF">DLAC_10642</name>
</gene>
<evidence type="ECO:0000256" key="1">
    <source>
        <dbReference type="SAM" id="Coils"/>
    </source>
</evidence>
<feature type="region of interest" description="Disordered" evidence="2">
    <location>
        <begin position="599"/>
        <end position="742"/>
    </location>
</feature>
<keyword evidence="4" id="KW-1185">Reference proteome</keyword>
<dbReference type="STRING" id="361077.A0A151Z4F5"/>
<feature type="compositionally biased region" description="Low complexity" evidence="2">
    <location>
        <begin position="435"/>
        <end position="448"/>
    </location>
</feature>
<sequence>MSEIDENEVKPTKKVTVVSNSSISSEGSLDDSEESDDISDSDSEGSESEDSSFELDDVQIQPDDSAEVKHLKIKLLKEKSKVLDAKETIGSLVDQITAYKVSVEEDRLLLETQLKQEKKTKFELYEIYKEMESEKDNISKQLDIVILECEQLDKEKQTISKENINNLQTLMNEITTIEETNSHLEKELEKEKELHAQTLLNYQNQCQLVQKLEQYNKELSQFSNSTSTGGSGSNDQMVMQLKKQLLDAQALLTKEKEKLLNIDNLLFQARKIVGVAESNGGQLDQNSLFEITQLKSNVSDEKQAHHKTQLMLEEEKKKSELNKKTADNLVARMKELISSHHETLQLLDDERETTKGLAQEIQTMKEQFSKFPIGGVGQQAQQSTGSAPLTAGALNNLNSDNATPIIVTTNTATDGQDGSTSNASFEEGKLKQDPSIESLSSQSSSGQASNMMTDAYLSMKYGAKMYKTIRLKKNSGITSTTGISNKPNLANDLSMMFQPMAEKPTSPETNTNDSNNNNNNNNNNSISTNVGGKEVVFETNSFSSKNSLKFGGGVKFGAIENHPLNKEDSSNNTTNTNNGTIGANNKYISYSTSSTNLVGAATNSPSTDKKSSSKADKEKKEREKKLEKEKKIILKKIEKDLKKKEKENKDKKNSSSGGKSGSSSQTTPQTGNSNPETPKEPSPISSKSNSVSSLRDSFDPNTNSSVEFGGSLSSNNLNGGDRSPSMSGSLSVKEKRKSRFFS</sequence>
<feature type="region of interest" description="Disordered" evidence="2">
    <location>
        <begin position="409"/>
        <end position="448"/>
    </location>
</feature>
<dbReference type="OMA" id="MNEITHI"/>
<accession>A0A151Z4F5</accession>
<feature type="compositionally biased region" description="Low complexity" evidence="2">
    <location>
        <begin position="709"/>
        <end position="720"/>
    </location>
</feature>
<protein>
    <submittedName>
        <fullName evidence="3">Uncharacterized protein</fullName>
    </submittedName>
</protein>
<feature type="compositionally biased region" description="Low complexity" evidence="2">
    <location>
        <begin position="571"/>
        <end position="581"/>
    </location>
</feature>
<proteinExistence type="predicted"/>
<evidence type="ECO:0000256" key="2">
    <source>
        <dbReference type="SAM" id="MobiDB-lite"/>
    </source>
</evidence>
<feature type="region of interest" description="Disordered" evidence="2">
    <location>
        <begin position="1"/>
        <end position="60"/>
    </location>
</feature>
<dbReference type="EMBL" id="LODT01000047">
    <property type="protein sequence ID" value="KYQ88840.1"/>
    <property type="molecule type" value="Genomic_DNA"/>
</dbReference>
<organism evidence="3 4">
    <name type="scientific">Tieghemostelium lacteum</name>
    <name type="common">Slime mold</name>
    <name type="synonym">Dictyostelium lacteum</name>
    <dbReference type="NCBI Taxonomy" id="361077"/>
    <lineage>
        <taxon>Eukaryota</taxon>
        <taxon>Amoebozoa</taxon>
        <taxon>Evosea</taxon>
        <taxon>Eumycetozoa</taxon>
        <taxon>Dictyostelia</taxon>
        <taxon>Dictyosteliales</taxon>
        <taxon>Raperosteliaceae</taxon>
        <taxon>Tieghemostelium</taxon>
    </lineage>
</organism>
<evidence type="ECO:0000313" key="3">
    <source>
        <dbReference type="EMBL" id="KYQ88840.1"/>
    </source>
</evidence>
<feature type="coiled-coil region" evidence="1">
    <location>
        <begin position="128"/>
        <end position="205"/>
    </location>
</feature>
<reference evidence="3 4" key="1">
    <citation type="submission" date="2015-12" db="EMBL/GenBank/DDBJ databases">
        <title>Dictyostelia acquired genes for synthesis and detection of signals that induce cell-type specialization by lateral gene transfer from prokaryotes.</title>
        <authorList>
            <person name="Gloeckner G."/>
            <person name="Schaap P."/>
        </authorList>
    </citation>
    <scope>NUCLEOTIDE SEQUENCE [LARGE SCALE GENOMIC DNA]</scope>
    <source>
        <strain evidence="3 4">TK</strain>
    </source>
</reference>